<dbReference type="CDD" id="cd00828">
    <property type="entry name" value="elong_cond_enzymes"/>
    <property type="match status" value="1"/>
</dbReference>
<dbReference type="EC" id="2.3.1.41" evidence="5"/>
<dbReference type="InterPro" id="IPR036291">
    <property type="entry name" value="NAD(P)-bd_dom_sf"/>
</dbReference>
<evidence type="ECO:0000313" key="10">
    <source>
        <dbReference type="EMBL" id="ORX74622.1"/>
    </source>
</evidence>
<dbReference type="InterPro" id="IPR016035">
    <property type="entry name" value="Acyl_Trfase/lysoPLipase"/>
</dbReference>
<evidence type="ECO:0000256" key="7">
    <source>
        <dbReference type="PIRSR" id="PIRSR000454-4"/>
    </source>
</evidence>
<accession>A0A1Y1WMB2</accession>
<feature type="signal peptide" evidence="8">
    <location>
        <begin position="1"/>
        <end position="20"/>
    </location>
</feature>
<dbReference type="GO" id="GO:0004316">
    <property type="term" value="F:3-oxoacyl-[acyl-carrier-protein] reductase (NADPH) activity"/>
    <property type="evidence" value="ECO:0007669"/>
    <property type="project" value="UniProtKB-EC"/>
</dbReference>
<protein>
    <recommendedName>
        <fullName evidence="5">Fatty acid synthase subunit alpha</fullName>
        <ecNumber evidence="5">2.3.1.86</ecNumber>
    </recommendedName>
    <domain>
        <recommendedName>
            <fullName evidence="5">3-oxoacyl-[acyl-carrier-protein] reductase</fullName>
            <ecNumber evidence="5">1.1.1.100</ecNumber>
        </recommendedName>
    </domain>
    <domain>
        <recommendedName>
            <fullName evidence="5">3-oxoacyl-[acyl-carrier-protein] synthase</fullName>
            <ecNumber evidence="5">2.3.1.41</ecNumber>
        </recommendedName>
    </domain>
</protein>
<evidence type="ECO:0000256" key="8">
    <source>
        <dbReference type="SAM" id="SignalP"/>
    </source>
</evidence>
<evidence type="ECO:0000256" key="3">
    <source>
        <dbReference type="ARBA" id="ARBA00022553"/>
    </source>
</evidence>
<keyword evidence="11" id="KW-1185">Reference proteome</keyword>
<dbReference type="RefSeq" id="XP_040747833.1">
    <property type="nucleotide sequence ID" value="XM_040885030.1"/>
</dbReference>
<dbReference type="EC" id="1.1.1.100" evidence="5"/>
<comment type="catalytic activity">
    <reaction evidence="5">
        <text>a (3R)-hydroxyacyl-[ACP] + NADP(+) = a 3-oxoacyl-[ACP] + NADPH + H(+)</text>
        <dbReference type="Rhea" id="RHEA:17397"/>
        <dbReference type="Rhea" id="RHEA-COMP:9916"/>
        <dbReference type="Rhea" id="RHEA-COMP:9945"/>
        <dbReference type="ChEBI" id="CHEBI:15378"/>
        <dbReference type="ChEBI" id="CHEBI:57783"/>
        <dbReference type="ChEBI" id="CHEBI:58349"/>
        <dbReference type="ChEBI" id="CHEBI:78776"/>
        <dbReference type="ChEBI" id="CHEBI:78827"/>
        <dbReference type="EC" id="1.1.1.100"/>
    </reaction>
</comment>
<dbReference type="Gene3D" id="6.10.140.1410">
    <property type="match status" value="1"/>
</dbReference>
<evidence type="ECO:0000259" key="9">
    <source>
        <dbReference type="PROSITE" id="PS52004"/>
    </source>
</evidence>
<gene>
    <name evidence="10" type="ORF">DL89DRAFT_243249</name>
</gene>
<dbReference type="Gene3D" id="3.40.47.10">
    <property type="match status" value="1"/>
</dbReference>
<comment type="caution">
    <text evidence="10">The sequence shown here is derived from an EMBL/GenBank/DDBJ whole genome shotgun (WGS) entry which is preliminary data.</text>
</comment>
<dbReference type="InterPro" id="IPR014031">
    <property type="entry name" value="Ketoacyl_synth_C"/>
</dbReference>
<dbReference type="GO" id="GO:0005835">
    <property type="term" value="C:fatty acid synthase complex"/>
    <property type="evidence" value="ECO:0007669"/>
    <property type="project" value="InterPro"/>
</dbReference>
<dbReference type="EC" id="2.3.1.86" evidence="5"/>
<evidence type="ECO:0000313" key="11">
    <source>
        <dbReference type="Proteomes" id="UP000193922"/>
    </source>
</evidence>
<dbReference type="SUPFAM" id="SSF51735">
    <property type="entry name" value="NAD(P)-binding Rossmann-fold domains"/>
    <property type="match status" value="1"/>
</dbReference>
<keyword evidence="3" id="KW-0597">Phosphoprotein</keyword>
<dbReference type="GO" id="GO:0004315">
    <property type="term" value="F:3-oxoacyl-[acyl-carrier-protein] synthase activity"/>
    <property type="evidence" value="ECO:0007669"/>
    <property type="project" value="UniProtKB-EC"/>
</dbReference>
<dbReference type="InterPro" id="IPR050830">
    <property type="entry name" value="Fungal_FAS"/>
</dbReference>
<dbReference type="GeneID" id="63801678"/>
<proteinExistence type="inferred from homology"/>
<dbReference type="PANTHER" id="PTHR10982">
    <property type="entry name" value="MALONYL COA-ACYL CARRIER PROTEIN TRANSACYLASE"/>
    <property type="match status" value="1"/>
</dbReference>
<reference evidence="10 11" key="1">
    <citation type="submission" date="2016-07" db="EMBL/GenBank/DDBJ databases">
        <title>Pervasive Adenine N6-methylation of Active Genes in Fungi.</title>
        <authorList>
            <consortium name="DOE Joint Genome Institute"/>
            <person name="Mondo S.J."/>
            <person name="Dannebaum R.O."/>
            <person name="Kuo R.C."/>
            <person name="Labutti K."/>
            <person name="Haridas S."/>
            <person name="Kuo A."/>
            <person name="Salamov A."/>
            <person name="Ahrendt S.R."/>
            <person name="Lipzen A."/>
            <person name="Sullivan W."/>
            <person name="Andreopoulos W.B."/>
            <person name="Clum A."/>
            <person name="Lindquist E."/>
            <person name="Daum C."/>
            <person name="Ramamoorthy G.K."/>
            <person name="Gryganskyi A."/>
            <person name="Culley D."/>
            <person name="Magnuson J.K."/>
            <person name="James T.Y."/>
            <person name="O'Malley M.A."/>
            <person name="Stajich J.E."/>
            <person name="Spatafora J.W."/>
            <person name="Visel A."/>
            <person name="Grigoriev I.V."/>
        </authorList>
    </citation>
    <scope>NUCLEOTIDE SEQUENCE [LARGE SCALE GENOMIC DNA]</scope>
    <source>
        <strain evidence="10 11">ATCC 12442</strain>
    </source>
</reference>
<dbReference type="SUPFAM" id="SSF53901">
    <property type="entry name" value="Thiolase-like"/>
    <property type="match status" value="2"/>
</dbReference>
<dbReference type="InterPro" id="IPR041550">
    <property type="entry name" value="FASI_helical"/>
</dbReference>
<feature type="chain" id="PRO_5012508271" description="Fatty acid synthase subunit alpha" evidence="8">
    <location>
        <begin position="21"/>
        <end position="1620"/>
    </location>
</feature>
<dbReference type="GO" id="GO:0004312">
    <property type="term" value="F:fatty acid synthase activity"/>
    <property type="evidence" value="ECO:0007669"/>
    <property type="project" value="InterPro"/>
</dbReference>
<dbReference type="InterPro" id="IPR047224">
    <property type="entry name" value="FAS_alpha_su_C"/>
</dbReference>
<dbReference type="Proteomes" id="UP000193922">
    <property type="component" value="Unassembled WGS sequence"/>
</dbReference>
<dbReference type="PROSITE" id="PS52004">
    <property type="entry name" value="KS3_2"/>
    <property type="match status" value="1"/>
</dbReference>
<evidence type="ECO:0000256" key="5">
    <source>
        <dbReference type="PIRNR" id="PIRNR000454"/>
    </source>
</evidence>
<dbReference type="PANTHER" id="PTHR10982:SF21">
    <property type="entry name" value="FATTY ACID SYNTHASE SUBUNIT BETA"/>
    <property type="match status" value="1"/>
</dbReference>
<dbReference type="EMBL" id="MCFD01000001">
    <property type="protein sequence ID" value="ORX74622.1"/>
    <property type="molecule type" value="Genomic_DNA"/>
</dbReference>
<dbReference type="FunFam" id="3.90.25.70:FF:000001">
    <property type="entry name" value="Fatty acid synthase subunit alpha"/>
    <property type="match status" value="1"/>
</dbReference>
<name>A0A1Y1WMB2_9FUNG</name>
<dbReference type="InterPro" id="IPR026025">
    <property type="entry name" value="FAS_alpha_yeast"/>
</dbReference>
<dbReference type="Pfam" id="PF18325">
    <property type="entry name" value="Fas_alpha_ACP"/>
    <property type="match status" value="1"/>
</dbReference>
<evidence type="ECO:0000256" key="4">
    <source>
        <dbReference type="ARBA" id="ARBA00022679"/>
    </source>
</evidence>
<dbReference type="OrthoDB" id="4251012at2759"/>
<organism evidence="10 11">
    <name type="scientific">Linderina pennispora</name>
    <dbReference type="NCBI Taxonomy" id="61395"/>
    <lineage>
        <taxon>Eukaryota</taxon>
        <taxon>Fungi</taxon>
        <taxon>Fungi incertae sedis</taxon>
        <taxon>Zoopagomycota</taxon>
        <taxon>Kickxellomycotina</taxon>
        <taxon>Kickxellomycetes</taxon>
        <taxon>Kickxellales</taxon>
        <taxon>Kickxellaceae</taxon>
        <taxon>Linderina</taxon>
    </lineage>
</organism>
<dbReference type="InterPro" id="IPR040899">
    <property type="entry name" value="Fas_alpha_ACP"/>
</dbReference>
<dbReference type="STRING" id="61395.A0A1Y1WMB2"/>
<dbReference type="Gene3D" id="3.30.70.2490">
    <property type="match status" value="1"/>
</dbReference>
<evidence type="ECO:0000256" key="2">
    <source>
        <dbReference type="ARBA" id="ARBA00022450"/>
    </source>
</evidence>
<dbReference type="Gene3D" id="3.40.50.720">
    <property type="entry name" value="NAD(P)-binding Rossmann-like Domain"/>
    <property type="match status" value="2"/>
</dbReference>
<dbReference type="GO" id="GO:0004321">
    <property type="term" value="F:fatty-acyl-CoA synthase activity"/>
    <property type="evidence" value="ECO:0007669"/>
    <property type="project" value="UniProtKB-EC"/>
</dbReference>
<dbReference type="SUPFAM" id="SSF52151">
    <property type="entry name" value="FabD/lysophospholipase-like"/>
    <property type="match status" value="1"/>
</dbReference>
<dbReference type="SMART" id="SM00825">
    <property type="entry name" value="PKS_KS"/>
    <property type="match status" value="1"/>
</dbReference>
<keyword evidence="4 5" id="KW-0808">Transferase</keyword>
<dbReference type="GO" id="GO:0042759">
    <property type="term" value="P:long-chain fatty acid biosynthetic process"/>
    <property type="evidence" value="ECO:0007669"/>
    <property type="project" value="UniProtKB-UniRule"/>
</dbReference>
<dbReference type="Gene3D" id="3.90.25.70">
    <property type="match status" value="1"/>
</dbReference>
<dbReference type="GO" id="GO:0008897">
    <property type="term" value="F:holo-[acyl-carrier-protein] synthase activity"/>
    <property type="evidence" value="ECO:0007669"/>
    <property type="project" value="InterPro"/>
</dbReference>
<sequence length="1620" mass="178456">MQRLAHVLLVEILAYQFASPVRWIEIQDVLFLGRNTKRFIEIGPGPTLCGMAERSLKQPLFAECSVSTLHILHNRNEVYYLDLQSATGPTPPVAEITAEEPPTKAAEENPVSANVPIPTRRPLVDTPLQPLEIIQSMVAYKLKKRLQEVTASKNIADLAGGKSTLINDLFGSLQKEFETTIQEGAEKLSLGELGSQFSAFSGTLGTQSIALISKMLSTKMPGGFSYSKIREYIQSEYGLGPYRQSGLLLVALPNEPKSRLGSEEEAMAWLETVAKEYAERVGISYEAKGNEHSSGPANVTISSAELSRIRESQRALAVQQMRSLAEHIGFDPRECERELVAANSEIADLKEQLASIQRDHGSEFIYDIRPVFDALKARLYKSWWNWARQDAFELVVDTKRSINDAEVILMDELRLLRLRNCASKEILTFLSSQVALLMDSDQHSIGHASLVLKSICRSCEHHIGEPPIYKIFGPSTRPSATMTQSGDLLYDEVERSDVPDMESYVAQMGGSTSNSPVICLKERTSAGGWVQSSSLTELYIQCLSDICTSGLSFEGKTALVTGCRPGTVATEVLQGLLMGGAKVIATASDFSRESITLFEGVYQRFGSRGSELVVVPFNLGSTVDIKSLVSYIYSSPVDGQNLGWDLDYAILFGDPMSSTASGIVDTVLDESVLRTNATNICMLIDCLEKVKAPSRTSASTTRVIVPVSAATFNEKNNVWHQKISVAIEATFFGNSPQPSTKNVDVTMAAMGWVRDASQNNLDGMVACEIERSGMRTFSPKEMSLNILTLLHEGIDDIVQDHPVYADFTGPDEQYFASVRNLGITRQNILQASSCRKSVLSGLTEDQSSLYSEHTFPYNKHETTVPLANHSVSLMSAKTYAELEHLQYLQGMVNLDKVVVIAGYGEFGPYGHSRSRWEMEAYGEFSLEGCIELAWIMGFIKHHNGPLPLSTENYTGWVDTATDEPIRDIDVKAKYEKQILEHTGIRMVEPELVDGFDANKKLIYRELQITHDLETFETTAEEAENFVRENGDKVDTWENPDGSWSVKLLKGAVIMVPKALQMNTVVAGQLPTGWSPERYGIPQEIIEQVDPMALCTLVATVEALVRAGITDPYELYKYFHVTEVGTTVGSGMGGTDALRKMTKSCFHDTEIQADLIKEIFINSPGAWVNMLLLSSSGPIMPIVAACGTSHVSVDVAISTIKAGKARVMFAGGFEDTGEGTNYAFAPMGATVDNMEDRARGRTLKEASRPCTTTRNGFVESTGAGVVMLMSASAAIEFGSPIYGIVAMTSIASDKEGRNLPAPGQGLVSVAREVHYPNDEVSELYLDVKYRRAKLEGWLECIDEWVVKEETGARRDAQEIRLAQGDCFDQDRFIGKRMTVIHAEADKRKKEARDAWGNEFWVGNPHISPIRGALAVWGLTVDDIGVASFHGTSTQINDTNESEVYCKQMEHLGRTPGHALPVICQKWLIGHLRGGSAACMMNGVLQTMQTGIIPGNRNADDIDPEFRQHTYLVYPNRSIQTRGVKAAIMSSFGFGQVGCQMLVVHPDYLLATLGKDQLDEYNGKVKLREGKSCRYWQDTLIGSHGFVQTKDSPPYTDDQESAVLLNPLARASYDPVSKSYQF</sequence>
<dbReference type="InterPro" id="IPR020841">
    <property type="entry name" value="PKS_Beta-ketoAc_synthase_dom"/>
</dbReference>
<dbReference type="InterPro" id="IPR014030">
    <property type="entry name" value="Ketoacyl_synth_N"/>
</dbReference>
<feature type="modified residue" description="O-(pantetheine 4'-phosphoryl)serine" evidence="7">
    <location>
        <position position="163"/>
    </location>
</feature>
<evidence type="ECO:0000256" key="6">
    <source>
        <dbReference type="PIRSR" id="PIRSR000454-1"/>
    </source>
</evidence>
<comment type="similarity">
    <text evidence="1 5">Belongs to the thiolase-like superfamily. Fungal fatty acid synthetase subunit alpha family.</text>
</comment>
<dbReference type="Pfam" id="PF00109">
    <property type="entry name" value="ketoacyl-synt"/>
    <property type="match status" value="1"/>
</dbReference>
<keyword evidence="8" id="KW-0732">Signal</keyword>
<dbReference type="Pfam" id="PF02801">
    <property type="entry name" value="Ketoacyl-synt_C"/>
    <property type="match status" value="1"/>
</dbReference>
<dbReference type="Gene3D" id="6.10.250.1930">
    <property type="match status" value="1"/>
</dbReference>
<evidence type="ECO:0000256" key="1">
    <source>
        <dbReference type="ARBA" id="ARBA00007485"/>
    </source>
</evidence>
<comment type="catalytic activity">
    <reaction evidence="5">
        <text>a fatty acyl-[ACP] + malonyl-[ACP] + H(+) = a 3-oxoacyl-[ACP] + holo-[ACP] + CO2</text>
        <dbReference type="Rhea" id="RHEA:22836"/>
        <dbReference type="Rhea" id="RHEA-COMP:9623"/>
        <dbReference type="Rhea" id="RHEA-COMP:9685"/>
        <dbReference type="Rhea" id="RHEA-COMP:9916"/>
        <dbReference type="Rhea" id="RHEA-COMP:14125"/>
        <dbReference type="ChEBI" id="CHEBI:15378"/>
        <dbReference type="ChEBI" id="CHEBI:16526"/>
        <dbReference type="ChEBI" id="CHEBI:64479"/>
        <dbReference type="ChEBI" id="CHEBI:78449"/>
        <dbReference type="ChEBI" id="CHEBI:78776"/>
        <dbReference type="ChEBI" id="CHEBI:138651"/>
        <dbReference type="EC" id="2.3.1.41"/>
    </reaction>
</comment>
<feature type="active site" description="For beta-ketoacyl synthase activity" evidence="6">
    <location>
        <position position="1185"/>
    </location>
</feature>
<dbReference type="PIRSF" id="PIRSF000454">
    <property type="entry name" value="FAS_yeast_alpha"/>
    <property type="match status" value="1"/>
</dbReference>
<dbReference type="InterPro" id="IPR016039">
    <property type="entry name" value="Thiolase-like"/>
</dbReference>
<dbReference type="Pfam" id="PF18314">
    <property type="entry name" value="FAS_I_H"/>
    <property type="match status" value="1"/>
</dbReference>
<keyword evidence="2 5" id="KW-0596">Phosphopantetheine</keyword>
<feature type="domain" description="Ketosynthase family 3 (KS3)" evidence="9">
    <location>
        <begin position="1004"/>
        <end position="1543"/>
    </location>
</feature>